<feature type="region of interest" description="Disordered" evidence="1">
    <location>
        <begin position="135"/>
        <end position="211"/>
    </location>
</feature>
<gene>
    <name evidence="2" type="ORF">PoB_005500300</name>
</gene>
<protein>
    <submittedName>
        <fullName evidence="2">Uncharacterized protein</fullName>
    </submittedName>
</protein>
<dbReference type="Proteomes" id="UP000735302">
    <property type="component" value="Unassembled WGS sequence"/>
</dbReference>
<reference evidence="2 3" key="1">
    <citation type="journal article" date="2021" name="Elife">
        <title>Chloroplast acquisition without the gene transfer in kleptoplastic sea slugs, Plakobranchus ocellatus.</title>
        <authorList>
            <person name="Maeda T."/>
            <person name="Takahashi S."/>
            <person name="Yoshida T."/>
            <person name="Shimamura S."/>
            <person name="Takaki Y."/>
            <person name="Nagai Y."/>
            <person name="Toyoda A."/>
            <person name="Suzuki Y."/>
            <person name="Arimoto A."/>
            <person name="Ishii H."/>
            <person name="Satoh N."/>
            <person name="Nishiyama T."/>
            <person name="Hasebe M."/>
            <person name="Maruyama T."/>
            <person name="Minagawa J."/>
            <person name="Obokata J."/>
            <person name="Shigenobu S."/>
        </authorList>
    </citation>
    <scope>NUCLEOTIDE SEQUENCE [LARGE SCALE GENOMIC DNA]</scope>
</reference>
<sequence>MQHRRCWVWTCVDGWRGDMQILESVLTKNDTFYQAGTVTRYCDLAKAVCQGTLGESRRLKERQAGKNGLTCQIGLRTIICKDVIRCTRSGQVEQTRGQFVRVATQALQWTIRAYDKARQDKATQDKARHYDTRHIKTRQGKAKQDDTRHARRGKAKQSNMIQDIAKRRQGKMIQDIATQSKAKQDDTRMSRQGKARQSKVMQDISRQGKAR</sequence>
<evidence type="ECO:0000313" key="2">
    <source>
        <dbReference type="EMBL" id="GFO28498.1"/>
    </source>
</evidence>
<evidence type="ECO:0000256" key="1">
    <source>
        <dbReference type="SAM" id="MobiDB-lite"/>
    </source>
</evidence>
<comment type="caution">
    <text evidence="2">The sequence shown here is derived from an EMBL/GenBank/DDBJ whole genome shotgun (WGS) entry which is preliminary data.</text>
</comment>
<evidence type="ECO:0000313" key="3">
    <source>
        <dbReference type="Proteomes" id="UP000735302"/>
    </source>
</evidence>
<dbReference type="EMBL" id="BLXT01006043">
    <property type="protein sequence ID" value="GFO28498.1"/>
    <property type="molecule type" value="Genomic_DNA"/>
</dbReference>
<organism evidence="2 3">
    <name type="scientific">Plakobranchus ocellatus</name>
    <dbReference type="NCBI Taxonomy" id="259542"/>
    <lineage>
        <taxon>Eukaryota</taxon>
        <taxon>Metazoa</taxon>
        <taxon>Spiralia</taxon>
        <taxon>Lophotrochozoa</taxon>
        <taxon>Mollusca</taxon>
        <taxon>Gastropoda</taxon>
        <taxon>Heterobranchia</taxon>
        <taxon>Euthyneura</taxon>
        <taxon>Panpulmonata</taxon>
        <taxon>Sacoglossa</taxon>
        <taxon>Placobranchoidea</taxon>
        <taxon>Plakobranchidae</taxon>
        <taxon>Plakobranchus</taxon>
    </lineage>
</organism>
<keyword evidence="3" id="KW-1185">Reference proteome</keyword>
<name>A0AAV4CBZ1_9GAST</name>
<dbReference type="AlphaFoldDB" id="A0AAV4CBZ1"/>
<accession>A0AAV4CBZ1</accession>
<proteinExistence type="predicted"/>